<dbReference type="InterPro" id="IPR050863">
    <property type="entry name" value="CenT-Element_Derived"/>
</dbReference>
<evidence type="ECO:0000313" key="3">
    <source>
        <dbReference type="EMBL" id="CAH4031660.1"/>
    </source>
</evidence>
<evidence type="ECO:0000256" key="1">
    <source>
        <dbReference type="ARBA" id="ARBA00023125"/>
    </source>
</evidence>
<dbReference type="PANTHER" id="PTHR19303">
    <property type="entry name" value="TRANSPOSON"/>
    <property type="match status" value="1"/>
</dbReference>
<dbReference type="Proteomes" id="UP001152562">
    <property type="component" value="Unassembled WGS sequence"/>
</dbReference>
<dbReference type="PANTHER" id="PTHR19303:SF73">
    <property type="entry name" value="PROTEIN PDC2"/>
    <property type="match status" value="1"/>
</dbReference>
<evidence type="ECO:0000259" key="2">
    <source>
        <dbReference type="PROSITE" id="PS51253"/>
    </source>
</evidence>
<dbReference type="Pfam" id="PF03184">
    <property type="entry name" value="DDE_1"/>
    <property type="match status" value="1"/>
</dbReference>
<keyword evidence="4" id="KW-1185">Reference proteome</keyword>
<proteinExistence type="predicted"/>
<dbReference type="EMBL" id="CALOZG010000018">
    <property type="protein sequence ID" value="CAH4031660.1"/>
    <property type="molecule type" value="Genomic_DNA"/>
</dbReference>
<dbReference type="GO" id="GO:0005634">
    <property type="term" value="C:nucleus"/>
    <property type="evidence" value="ECO:0007669"/>
    <property type="project" value="TreeGrafter"/>
</dbReference>
<dbReference type="AlphaFoldDB" id="A0A9P0XBA4"/>
<comment type="caution">
    <text evidence="3">The sequence shown here is derived from an EMBL/GenBank/DDBJ whole genome shotgun (WGS) entry which is preliminary data.</text>
</comment>
<dbReference type="PROSITE" id="PS51253">
    <property type="entry name" value="HTH_CENPB"/>
    <property type="match status" value="1"/>
</dbReference>
<evidence type="ECO:0000313" key="4">
    <source>
        <dbReference type="Proteomes" id="UP001152562"/>
    </source>
</evidence>
<organism evidence="3 4">
    <name type="scientific">Pieris brassicae</name>
    <name type="common">White butterfly</name>
    <name type="synonym">Large white butterfly</name>
    <dbReference type="NCBI Taxonomy" id="7116"/>
    <lineage>
        <taxon>Eukaryota</taxon>
        <taxon>Metazoa</taxon>
        <taxon>Ecdysozoa</taxon>
        <taxon>Arthropoda</taxon>
        <taxon>Hexapoda</taxon>
        <taxon>Insecta</taxon>
        <taxon>Pterygota</taxon>
        <taxon>Neoptera</taxon>
        <taxon>Endopterygota</taxon>
        <taxon>Lepidoptera</taxon>
        <taxon>Glossata</taxon>
        <taxon>Ditrysia</taxon>
        <taxon>Papilionoidea</taxon>
        <taxon>Pieridae</taxon>
        <taxon>Pierinae</taxon>
        <taxon>Pieris</taxon>
    </lineage>
</organism>
<dbReference type="InterPro" id="IPR004875">
    <property type="entry name" value="DDE_SF_endonuclease_dom"/>
</dbReference>
<accession>A0A9P0XBA4</accession>
<protein>
    <recommendedName>
        <fullName evidence="2">HTH CENPB-type domain-containing protein</fullName>
    </recommendedName>
</protein>
<dbReference type="GO" id="GO:0003677">
    <property type="term" value="F:DNA binding"/>
    <property type="evidence" value="ECO:0007669"/>
    <property type="project" value="UniProtKB-KW"/>
</dbReference>
<name>A0A9P0XBA4_PIEBR</name>
<dbReference type="InterPro" id="IPR006600">
    <property type="entry name" value="HTH_CenpB_DNA-bd_dom"/>
</dbReference>
<keyword evidence="1" id="KW-0238">DNA-binding</keyword>
<gene>
    <name evidence="3" type="ORF">PIBRA_LOCUS8140</name>
</gene>
<feature type="domain" description="HTH CENPB-type" evidence="2">
    <location>
        <begin position="1"/>
        <end position="76"/>
    </location>
</feature>
<reference evidence="3" key="1">
    <citation type="submission" date="2022-05" db="EMBL/GenBank/DDBJ databases">
        <authorList>
            <person name="Okamura Y."/>
        </authorList>
    </citation>
    <scope>NUCLEOTIDE SEQUENCE</scope>
</reference>
<sequence>MLTTAEEQSIKVIEEALCTWILQTSRKKGKRAGVPHTEVVSKVYYFKSMLQIGNYFSLKKNWLEEFKERHKVYITNKPYKPLTRQFQPTDFVQQLGLHPSQIYIADEAGLYWRFKYSDRLEPDVLTFLTCANISGLHKLQPFVVGKIKNPPSLEGLNPPIVYCSQKEGLMTRQLFSKWFKTCFVPEVQKRFSSELDGRAVLIIDSATYHPQPGYLLADHSSIEVLYIPLEHNAEKGSQDVFNYIKRKYKDDFLNTALARPGNVNNLTQFNIRDMAYLLADCWSSVPQSMFATWWNLLIAIEGMEASPVHAPTKEYVQSSLISRVCAQFEVNPAIMKAWYEGDSENAPNYLTDYEIVQNAINMTLEGEEEEESSCLPSVEKVGPHEAFTAFELCLRWAQENGYAASETTVLREMKAKALSLKENEPPLKRIKLEPEVEDSDSSSDEVVIFEEIKLESFEISE</sequence>